<name>A0A0C2MHH7_THEKT</name>
<dbReference type="PANTHER" id="PTHR10161:SF14">
    <property type="entry name" value="TARTRATE-RESISTANT ACID PHOSPHATASE TYPE 5"/>
    <property type="match status" value="1"/>
</dbReference>
<evidence type="ECO:0000313" key="3">
    <source>
        <dbReference type="EMBL" id="KII63794.1"/>
    </source>
</evidence>
<dbReference type="SUPFAM" id="SSF56300">
    <property type="entry name" value="Metallo-dependent phosphatases"/>
    <property type="match status" value="1"/>
</dbReference>
<evidence type="ECO:0000256" key="1">
    <source>
        <dbReference type="ARBA" id="ARBA00022729"/>
    </source>
</evidence>
<dbReference type="PANTHER" id="PTHR10161">
    <property type="entry name" value="TARTRATE-RESISTANT ACID PHOSPHATASE TYPE 5"/>
    <property type="match status" value="1"/>
</dbReference>
<dbReference type="AlphaFoldDB" id="A0A0C2MHH7"/>
<sequence length="364" mass="41804">MLISFWICFCLKAGENYQDKTITVDKNELNIVVMGDYGISESSSSIKRKRHAKTKYDLGIVLGDNVYEFGFKRDDFTRIKKIFTDSFPKNEFDFDFLTLLGNHEYYGDIETGSNYTFMLMHHNIMRNCGPHNEHSNNNFLNQLTYKYDISACIGGHNHNMQVVIGRPTTLLLVIVLSFPTPKRMESGILVMCCRWCYDSKGGFGQLRITRDKAYFEYIDEDGNILKNLTISPKKGSRYIVMMTPSLNVASKEICRTWRDFSTLSVVQGCKHPMQTYSSMGFNQTEFGVCQEIPNFHPPGLNVASKEICRTWRDFSTLSVVQGCKHPMQTYSSMGFNQTEFGVCQEIPNVTLFLDGDQSGYIWQY</sequence>
<keyword evidence="4" id="KW-1185">Reference proteome</keyword>
<keyword evidence="2" id="KW-0378">Hydrolase</keyword>
<organism evidence="3 4">
    <name type="scientific">Thelohanellus kitauei</name>
    <name type="common">Myxosporean</name>
    <dbReference type="NCBI Taxonomy" id="669202"/>
    <lineage>
        <taxon>Eukaryota</taxon>
        <taxon>Metazoa</taxon>
        <taxon>Cnidaria</taxon>
        <taxon>Myxozoa</taxon>
        <taxon>Myxosporea</taxon>
        <taxon>Bivalvulida</taxon>
        <taxon>Platysporina</taxon>
        <taxon>Myxobolidae</taxon>
        <taxon>Thelohanellus</taxon>
    </lineage>
</organism>
<dbReference type="InterPro" id="IPR029052">
    <property type="entry name" value="Metallo-depent_PP-like"/>
</dbReference>
<protein>
    <recommendedName>
        <fullName evidence="5">Calcineurin-like phosphoesterase domain-containing protein</fullName>
    </recommendedName>
</protein>
<reference evidence="3 4" key="1">
    <citation type="journal article" date="2014" name="Genome Biol. Evol.">
        <title>The genome of the myxosporean Thelohanellus kitauei shows adaptations to nutrient acquisition within its fish host.</title>
        <authorList>
            <person name="Yang Y."/>
            <person name="Xiong J."/>
            <person name="Zhou Z."/>
            <person name="Huo F."/>
            <person name="Miao W."/>
            <person name="Ran C."/>
            <person name="Liu Y."/>
            <person name="Zhang J."/>
            <person name="Feng J."/>
            <person name="Wang M."/>
            <person name="Wang M."/>
            <person name="Wang L."/>
            <person name="Yao B."/>
        </authorList>
    </citation>
    <scope>NUCLEOTIDE SEQUENCE [LARGE SCALE GENOMIC DNA]</scope>
    <source>
        <strain evidence="3">Wuqing</strain>
    </source>
</reference>
<dbReference type="EMBL" id="JWZT01004591">
    <property type="protein sequence ID" value="KII63794.1"/>
    <property type="molecule type" value="Genomic_DNA"/>
</dbReference>
<proteinExistence type="predicted"/>
<keyword evidence="1" id="KW-0732">Signal</keyword>
<evidence type="ECO:0000313" key="4">
    <source>
        <dbReference type="Proteomes" id="UP000031668"/>
    </source>
</evidence>
<comment type="caution">
    <text evidence="3">The sequence shown here is derived from an EMBL/GenBank/DDBJ whole genome shotgun (WGS) entry which is preliminary data.</text>
</comment>
<dbReference type="Proteomes" id="UP000031668">
    <property type="component" value="Unassembled WGS sequence"/>
</dbReference>
<dbReference type="Gene3D" id="3.60.21.10">
    <property type="match status" value="2"/>
</dbReference>
<accession>A0A0C2MHH7</accession>
<dbReference type="OrthoDB" id="411211at2759"/>
<dbReference type="InterPro" id="IPR051558">
    <property type="entry name" value="Metallophosphoesterase_PAP"/>
</dbReference>
<gene>
    <name evidence="3" type="ORF">RF11_15029</name>
</gene>
<evidence type="ECO:0008006" key="5">
    <source>
        <dbReference type="Google" id="ProtNLM"/>
    </source>
</evidence>
<dbReference type="GO" id="GO:0016787">
    <property type="term" value="F:hydrolase activity"/>
    <property type="evidence" value="ECO:0007669"/>
    <property type="project" value="UniProtKB-KW"/>
</dbReference>
<evidence type="ECO:0000256" key="2">
    <source>
        <dbReference type="ARBA" id="ARBA00022801"/>
    </source>
</evidence>
<dbReference type="CDD" id="cd00838">
    <property type="entry name" value="MPP_superfamily"/>
    <property type="match status" value="1"/>
</dbReference>